<evidence type="ECO:0000256" key="2">
    <source>
        <dbReference type="SAM" id="MobiDB-lite"/>
    </source>
</evidence>
<evidence type="ECO:0000256" key="1">
    <source>
        <dbReference type="ARBA" id="ARBA00022729"/>
    </source>
</evidence>
<dbReference type="PANTHER" id="PTHR35038">
    <property type="entry name" value="DISSIMILATORY SULFITE REDUCTASE SIRA"/>
    <property type="match status" value="1"/>
</dbReference>
<dbReference type="PANTHER" id="PTHR35038:SF6">
    <property type="entry name" value="SURFACE LOCALIZED DECAHEME CYTOCHROME C LIPOPROTEIN"/>
    <property type="match status" value="1"/>
</dbReference>
<feature type="region of interest" description="Disordered" evidence="2">
    <location>
        <begin position="246"/>
        <end position="266"/>
    </location>
</feature>
<feature type="chain" id="PRO_5026943016" evidence="3">
    <location>
        <begin position="28"/>
        <end position="266"/>
    </location>
</feature>
<feature type="signal peptide" evidence="3">
    <location>
        <begin position="1"/>
        <end position="27"/>
    </location>
</feature>
<dbReference type="Proteomes" id="UP000250928">
    <property type="component" value="Unassembled WGS sequence"/>
</dbReference>
<evidence type="ECO:0000256" key="3">
    <source>
        <dbReference type="SAM" id="SignalP"/>
    </source>
</evidence>
<dbReference type="InterPro" id="IPR051829">
    <property type="entry name" value="Multiheme_Cytochr_ET"/>
</dbReference>
<sequence>MKLKTRLAFSSILVFLSLMATGGGAFAAKDVTVDYERARWDPIHFKPAIDNASNEQCLSCHQEVLDRKVRQQSPAGVQATEAMAWYQTLSTYEGEQDTFHRRHLATPMAKQLMDLKCNTCHQGNDPREEAMLPPDHANQNFTLRKAVNPNICLMCHGANNYTVMGLPGPWSESSSMFQGNCLLCHAGIRTNRHQVNFLKADAIEAAGKENSDVCYGCHGGRQWYRIAFPYPRNAWDGMAKDVPDWAKDRPTESAERFQIKSQQAAK</sequence>
<evidence type="ECO:0000313" key="4">
    <source>
        <dbReference type="EMBL" id="PUE00987.1"/>
    </source>
</evidence>
<accession>A0A6N4DUG4</accession>
<dbReference type="SUPFAM" id="SSF48695">
    <property type="entry name" value="Multiheme cytochromes"/>
    <property type="match status" value="1"/>
</dbReference>
<reference evidence="4 5" key="1">
    <citation type="submission" date="2018-01" db="EMBL/GenBank/DDBJ databases">
        <title>Novel co-symbiosis in the lucinid bivalve Phacoides pectinatus.</title>
        <authorList>
            <person name="Lim S.J."/>
            <person name="Davis B.G."/>
            <person name="Gill D.E."/>
            <person name="Engel A.S."/>
            <person name="Anderson L.C."/>
            <person name="Campbell B.J."/>
        </authorList>
    </citation>
    <scope>NUCLEOTIDE SEQUENCE [LARGE SCALE GENOMIC DNA]</scope>
    <source>
        <strain evidence="4">N3_P5</strain>
    </source>
</reference>
<protein>
    <submittedName>
        <fullName evidence="4">Uncharacterized protein</fullName>
    </submittedName>
</protein>
<organism evidence="4 5">
    <name type="scientific">Candidatus Sedimenticola endophacoides</name>
    <dbReference type="NCBI Taxonomy" id="2548426"/>
    <lineage>
        <taxon>Bacteria</taxon>
        <taxon>Pseudomonadati</taxon>
        <taxon>Pseudomonadota</taxon>
        <taxon>Gammaproteobacteria</taxon>
        <taxon>Chromatiales</taxon>
        <taxon>Sedimenticolaceae</taxon>
        <taxon>Sedimenticola</taxon>
    </lineage>
</organism>
<evidence type="ECO:0000313" key="5">
    <source>
        <dbReference type="Proteomes" id="UP000250928"/>
    </source>
</evidence>
<dbReference type="Gene3D" id="3.90.10.10">
    <property type="entry name" value="Cytochrome C3"/>
    <property type="match status" value="1"/>
</dbReference>
<feature type="compositionally biased region" description="Basic and acidic residues" evidence="2">
    <location>
        <begin position="246"/>
        <end position="258"/>
    </location>
</feature>
<keyword evidence="1 3" id="KW-0732">Signal</keyword>
<dbReference type="EMBL" id="PQCO01000209">
    <property type="protein sequence ID" value="PUE00987.1"/>
    <property type="molecule type" value="Genomic_DNA"/>
</dbReference>
<comment type="caution">
    <text evidence="4">The sequence shown here is derived from an EMBL/GenBank/DDBJ whole genome shotgun (WGS) entry which is preliminary data.</text>
</comment>
<dbReference type="InterPro" id="IPR036280">
    <property type="entry name" value="Multihaem_cyt_sf"/>
</dbReference>
<dbReference type="AlphaFoldDB" id="A0A6N4DUG4"/>
<gene>
    <name evidence="4" type="ORF">C3L24_08570</name>
</gene>
<proteinExistence type="predicted"/>
<dbReference type="GO" id="GO:0016491">
    <property type="term" value="F:oxidoreductase activity"/>
    <property type="evidence" value="ECO:0007669"/>
    <property type="project" value="TreeGrafter"/>
</dbReference>
<name>A0A6N4DUG4_9GAMM</name>